<evidence type="ECO:0000313" key="4">
    <source>
        <dbReference type="Proteomes" id="UP000523087"/>
    </source>
</evidence>
<sequence>MSKTFDRFAAVAFLAIGVLFMLESLRISKSAYGSAVGPNVFPFLLGLVLALLSIKLLLETLRYDVANTSRRELQYKKFFVILISSILYAMLLEHVGYIITTFLFLIIGFQTIQRGDIWKSIIISACFSFGVYVVYVKLLQGTLPSWPVWFS</sequence>
<evidence type="ECO:0000256" key="1">
    <source>
        <dbReference type="SAM" id="Phobius"/>
    </source>
</evidence>
<feature type="transmembrane region" description="Helical" evidence="1">
    <location>
        <begin position="117"/>
        <end position="136"/>
    </location>
</feature>
<organism evidence="3 4">
    <name type="scientific">Thermaerobacillus caldiproteolyticus</name>
    <dbReference type="NCBI Taxonomy" id="247480"/>
    <lineage>
        <taxon>Bacteria</taxon>
        <taxon>Bacillati</taxon>
        <taxon>Bacillota</taxon>
        <taxon>Bacilli</taxon>
        <taxon>Bacillales</taxon>
        <taxon>Anoxybacillaceae</taxon>
        <taxon>Thermaerobacillus</taxon>
    </lineage>
</organism>
<evidence type="ECO:0000313" key="3">
    <source>
        <dbReference type="EMBL" id="MBA2876121.1"/>
    </source>
</evidence>
<accession>A0A7V9Z8X2</accession>
<feature type="transmembrane region" description="Helical" evidence="1">
    <location>
        <begin position="78"/>
        <end position="111"/>
    </location>
</feature>
<keyword evidence="1" id="KW-1133">Transmembrane helix</keyword>
<dbReference type="RefSeq" id="WP_181556861.1">
    <property type="nucleotide sequence ID" value="NZ_JACDUT010000009.1"/>
</dbReference>
<feature type="transmembrane region" description="Helical" evidence="1">
    <location>
        <begin position="40"/>
        <end position="58"/>
    </location>
</feature>
<protein>
    <submittedName>
        <fullName evidence="3">Putative tricarboxylic transport membrane protein</fullName>
    </submittedName>
</protein>
<keyword evidence="4" id="KW-1185">Reference proteome</keyword>
<dbReference type="EMBL" id="JACDUT010000009">
    <property type="protein sequence ID" value="MBA2876121.1"/>
    <property type="molecule type" value="Genomic_DNA"/>
</dbReference>
<name>A0A7V9Z8X2_9BACL</name>
<evidence type="ECO:0000259" key="2">
    <source>
        <dbReference type="Pfam" id="PF07331"/>
    </source>
</evidence>
<comment type="caution">
    <text evidence="3">The sequence shown here is derived from an EMBL/GenBank/DDBJ whole genome shotgun (WGS) entry which is preliminary data.</text>
</comment>
<dbReference type="AlphaFoldDB" id="A0A7V9Z8X2"/>
<feature type="domain" description="DUF1468" evidence="2">
    <location>
        <begin position="8"/>
        <end position="144"/>
    </location>
</feature>
<keyword evidence="1" id="KW-0472">Membrane</keyword>
<dbReference type="Pfam" id="PF07331">
    <property type="entry name" value="TctB"/>
    <property type="match status" value="1"/>
</dbReference>
<dbReference type="Proteomes" id="UP000523087">
    <property type="component" value="Unassembled WGS sequence"/>
</dbReference>
<proteinExistence type="predicted"/>
<gene>
    <name evidence="3" type="ORF">HNR31_002916</name>
</gene>
<dbReference type="InterPro" id="IPR009936">
    <property type="entry name" value="DUF1468"/>
</dbReference>
<reference evidence="3 4" key="1">
    <citation type="submission" date="2020-07" db="EMBL/GenBank/DDBJ databases">
        <title>Genomic Encyclopedia of Type Strains, Phase IV (KMG-IV): sequencing the most valuable type-strain genomes for metagenomic binning, comparative biology and taxonomic classification.</title>
        <authorList>
            <person name="Goeker M."/>
        </authorList>
    </citation>
    <scope>NUCLEOTIDE SEQUENCE [LARGE SCALE GENOMIC DNA]</scope>
    <source>
        <strain evidence="3 4">DSM 15730</strain>
    </source>
</reference>
<keyword evidence="1" id="KW-0812">Transmembrane</keyword>